<dbReference type="Gene3D" id="1.50.40.10">
    <property type="entry name" value="Mitochondrial carrier domain"/>
    <property type="match status" value="1"/>
</dbReference>
<evidence type="ECO:0008006" key="9">
    <source>
        <dbReference type="Google" id="ProtNLM"/>
    </source>
</evidence>
<keyword evidence="3 4" id="KW-0472">Membrane</keyword>
<name>A0A7S4B640_CHRCT</name>
<keyword evidence="5" id="KW-0813">Transport</keyword>
<dbReference type="SUPFAM" id="SSF103506">
    <property type="entry name" value="Mitochondrial carrier"/>
    <property type="match status" value="1"/>
</dbReference>
<keyword evidence="7" id="KW-1133">Transmembrane helix</keyword>
<comment type="similarity">
    <text evidence="5">Belongs to the mitochondrial carrier (TC 2.A.29) family.</text>
</comment>
<gene>
    <name evidence="8" type="ORF">PCAR00345_LOCUS7896</name>
</gene>
<reference evidence="8" key="1">
    <citation type="submission" date="2021-01" db="EMBL/GenBank/DDBJ databases">
        <authorList>
            <person name="Corre E."/>
            <person name="Pelletier E."/>
            <person name="Niang G."/>
            <person name="Scheremetjew M."/>
            <person name="Finn R."/>
            <person name="Kale V."/>
            <person name="Holt S."/>
            <person name="Cochrane G."/>
            <person name="Meng A."/>
            <person name="Brown T."/>
            <person name="Cohen L."/>
        </authorList>
    </citation>
    <scope>NUCLEOTIDE SEQUENCE</scope>
    <source>
        <strain evidence="8">CCMP645</strain>
    </source>
</reference>
<dbReference type="Pfam" id="PF00153">
    <property type="entry name" value="Mito_carr"/>
    <property type="match status" value="2"/>
</dbReference>
<feature type="region of interest" description="Disordered" evidence="6">
    <location>
        <begin position="1"/>
        <end position="26"/>
    </location>
</feature>
<dbReference type="PROSITE" id="PS50920">
    <property type="entry name" value="SOLCAR"/>
    <property type="match status" value="1"/>
</dbReference>
<evidence type="ECO:0000256" key="2">
    <source>
        <dbReference type="ARBA" id="ARBA00022692"/>
    </source>
</evidence>
<dbReference type="AlphaFoldDB" id="A0A7S4B640"/>
<dbReference type="InterPro" id="IPR023395">
    <property type="entry name" value="MCP_dom_sf"/>
</dbReference>
<evidence type="ECO:0000256" key="6">
    <source>
        <dbReference type="SAM" id="MobiDB-lite"/>
    </source>
</evidence>
<protein>
    <recommendedName>
        <fullName evidence="9">Mitochondrial carrier protein</fullName>
    </recommendedName>
</protein>
<dbReference type="GO" id="GO:0016020">
    <property type="term" value="C:membrane"/>
    <property type="evidence" value="ECO:0007669"/>
    <property type="project" value="UniProtKB-SubCell"/>
</dbReference>
<evidence type="ECO:0000313" key="8">
    <source>
        <dbReference type="EMBL" id="CAE0755309.1"/>
    </source>
</evidence>
<accession>A0A7S4B640</accession>
<evidence type="ECO:0000256" key="5">
    <source>
        <dbReference type="RuleBase" id="RU000488"/>
    </source>
</evidence>
<evidence type="ECO:0000256" key="3">
    <source>
        <dbReference type="ARBA" id="ARBA00023136"/>
    </source>
</evidence>
<dbReference type="EMBL" id="HBIZ01013035">
    <property type="protein sequence ID" value="CAE0755309.1"/>
    <property type="molecule type" value="Transcribed_RNA"/>
</dbReference>
<organism evidence="8">
    <name type="scientific">Chrysotila carterae</name>
    <name type="common">Marine alga</name>
    <name type="synonym">Syracosphaera carterae</name>
    <dbReference type="NCBI Taxonomy" id="13221"/>
    <lineage>
        <taxon>Eukaryota</taxon>
        <taxon>Haptista</taxon>
        <taxon>Haptophyta</taxon>
        <taxon>Prymnesiophyceae</taxon>
        <taxon>Isochrysidales</taxon>
        <taxon>Isochrysidaceae</taxon>
        <taxon>Chrysotila</taxon>
    </lineage>
</organism>
<evidence type="ECO:0000256" key="7">
    <source>
        <dbReference type="SAM" id="Phobius"/>
    </source>
</evidence>
<keyword evidence="2 4" id="KW-0812">Transmembrane</keyword>
<dbReference type="InterPro" id="IPR018108">
    <property type="entry name" value="MCP_transmembrane"/>
</dbReference>
<comment type="subcellular location">
    <subcellularLocation>
        <location evidence="1">Membrane</location>
        <topology evidence="1">Multi-pass membrane protein</topology>
    </subcellularLocation>
</comment>
<feature type="compositionally biased region" description="Low complexity" evidence="6">
    <location>
        <begin position="13"/>
        <end position="24"/>
    </location>
</feature>
<evidence type="ECO:0000256" key="1">
    <source>
        <dbReference type="ARBA" id="ARBA00004141"/>
    </source>
</evidence>
<feature type="transmembrane region" description="Helical" evidence="7">
    <location>
        <begin position="43"/>
        <end position="64"/>
    </location>
</feature>
<feature type="repeat" description="Solcar" evidence="4">
    <location>
        <begin position="129"/>
        <end position="210"/>
    </location>
</feature>
<dbReference type="PANTHER" id="PTHR47567:SF1">
    <property type="entry name" value="NAD-DEPENDENT EPIMERASE_DEHYDRATASE DOMAIN-CONTAINING PROTEIN"/>
    <property type="match status" value="1"/>
</dbReference>
<proteinExistence type="inferred from homology"/>
<dbReference type="PANTHER" id="PTHR47567">
    <property type="entry name" value="MITOCHONDRIAL SUBSTRATE/SOLUTE CARRIER"/>
    <property type="match status" value="1"/>
</dbReference>
<feature type="transmembrane region" description="Helical" evidence="7">
    <location>
        <begin position="181"/>
        <end position="200"/>
    </location>
</feature>
<evidence type="ECO:0000256" key="4">
    <source>
        <dbReference type="PROSITE-ProRule" id="PRU00282"/>
    </source>
</evidence>
<sequence>MAASKDEDPLPAPATATAPKPEQPATRKKALLGEVFARAAKRAMGGGIAGALAMVVQVLALMWLRTTINFQHSKGLSTFEAMHALYEQGGIPRFYRGMWFALLQAPLSRFGDTAANAGMLALLEDVDWMAPASKTLCASLAAALFRIFLCPIDTLKTTLQVQGAEGMAVLRRRVTSQGLSTLYAGALGSSAATLVGHYPWFLTHNYLDARIPKAAGAARQIRSAAIGLASSFNSDVISNSVRVVKTAKQTHPDGISYLATIQMIIAADGVSGLMFRGLGTKILSNGVQAMLFTVCWKYLERVIAAALAPKPTEAELKPVKAE</sequence>